<evidence type="ECO:0000313" key="10">
    <source>
        <dbReference type="EMBL" id="SSY70880.1"/>
    </source>
</evidence>
<dbReference type="SUPFAM" id="SSF53927">
    <property type="entry name" value="Cytidine deaminase-like"/>
    <property type="match status" value="1"/>
</dbReference>
<evidence type="ECO:0000256" key="1">
    <source>
        <dbReference type="ARBA" id="ARBA00010669"/>
    </source>
</evidence>
<gene>
    <name evidence="10" type="primary">tadA_2</name>
    <name evidence="8" type="synonym">tadA</name>
    <name evidence="10" type="ORF">NCTC10283_00995</name>
</gene>
<dbReference type="InterPro" id="IPR028883">
    <property type="entry name" value="tRNA_aden_deaminase"/>
</dbReference>
<dbReference type="Pfam" id="PF14437">
    <property type="entry name" value="MafB19-deam"/>
    <property type="match status" value="1"/>
</dbReference>
<evidence type="ECO:0000256" key="4">
    <source>
        <dbReference type="ARBA" id="ARBA00022723"/>
    </source>
</evidence>
<dbReference type="GO" id="GO:0052717">
    <property type="term" value="F:tRNA-specific adenosine-34 deaminase activity"/>
    <property type="evidence" value="ECO:0007669"/>
    <property type="project" value="UniProtKB-UniRule"/>
</dbReference>
<dbReference type="PROSITE" id="PS51747">
    <property type="entry name" value="CYT_DCMP_DEAMINASES_2"/>
    <property type="match status" value="1"/>
</dbReference>
<evidence type="ECO:0000256" key="6">
    <source>
        <dbReference type="ARBA" id="ARBA00022833"/>
    </source>
</evidence>
<dbReference type="Gene3D" id="3.40.140.10">
    <property type="entry name" value="Cytidine Deaminase, domain 2"/>
    <property type="match status" value="1"/>
</dbReference>
<comment type="catalytic activity">
    <reaction evidence="7 8">
        <text>adenosine(34) in tRNA + H2O + H(+) = inosine(34) in tRNA + NH4(+)</text>
        <dbReference type="Rhea" id="RHEA:43168"/>
        <dbReference type="Rhea" id="RHEA-COMP:10373"/>
        <dbReference type="Rhea" id="RHEA-COMP:10374"/>
        <dbReference type="ChEBI" id="CHEBI:15377"/>
        <dbReference type="ChEBI" id="CHEBI:15378"/>
        <dbReference type="ChEBI" id="CHEBI:28938"/>
        <dbReference type="ChEBI" id="CHEBI:74411"/>
        <dbReference type="ChEBI" id="CHEBI:82852"/>
        <dbReference type="EC" id="3.5.4.33"/>
    </reaction>
</comment>
<dbReference type="InterPro" id="IPR016192">
    <property type="entry name" value="APOBEC/CMP_deaminase_Zn-bd"/>
</dbReference>
<name>A0A376BMH3_9NEIS</name>
<feature type="binding site" evidence="8">
    <location>
        <position position="83"/>
    </location>
    <ligand>
        <name>Zn(2+)</name>
        <dbReference type="ChEBI" id="CHEBI:29105"/>
        <note>catalytic</note>
    </ligand>
</feature>
<dbReference type="GO" id="GO:0008270">
    <property type="term" value="F:zinc ion binding"/>
    <property type="evidence" value="ECO:0007669"/>
    <property type="project" value="UniProtKB-UniRule"/>
</dbReference>
<dbReference type="GO" id="GO:0002100">
    <property type="term" value="P:tRNA wobble adenosine to inosine editing"/>
    <property type="evidence" value="ECO:0007669"/>
    <property type="project" value="UniProtKB-UniRule"/>
</dbReference>
<comment type="subunit">
    <text evidence="2 8">Homodimer.</text>
</comment>
<keyword evidence="6 8" id="KW-0862">Zinc</keyword>
<protein>
    <recommendedName>
        <fullName evidence="8">tRNA-specific adenosine deaminase</fullName>
        <ecNumber evidence="8">3.5.4.33</ecNumber>
    </recommendedName>
</protein>
<reference evidence="10 11" key="1">
    <citation type="submission" date="2018-06" db="EMBL/GenBank/DDBJ databases">
        <authorList>
            <consortium name="Pathogen Informatics"/>
            <person name="Doyle S."/>
        </authorList>
    </citation>
    <scope>NUCLEOTIDE SEQUENCE [LARGE SCALE GENOMIC DNA]</scope>
    <source>
        <strain evidence="10 11">NCTC10283</strain>
    </source>
</reference>
<comment type="similarity">
    <text evidence="1">Belongs to the cytidine and deoxycytidylate deaminase family. ADAT2 subfamily.</text>
</comment>
<dbReference type="InterPro" id="IPR058535">
    <property type="entry name" value="MafB19-deam"/>
</dbReference>
<feature type="binding site" evidence="8">
    <location>
        <position position="80"/>
    </location>
    <ligand>
        <name>Zn(2+)</name>
        <dbReference type="ChEBI" id="CHEBI:29105"/>
        <note>catalytic</note>
    </ligand>
</feature>
<keyword evidence="5 8" id="KW-0378">Hydrolase</keyword>
<keyword evidence="4 8" id="KW-0479">Metal-binding</keyword>
<organism evidence="10 11">
    <name type="scientific">Alysiella crassa</name>
    <dbReference type="NCBI Taxonomy" id="153491"/>
    <lineage>
        <taxon>Bacteria</taxon>
        <taxon>Pseudomonadati</taxon>
        <taxon>Pseudomonadota</taxon>
        <taxon>Betaproteobacteria</taxon>
        <taxon>Neisseriales</taxon>
        <taxon>Neisseriaceae</taxon>
        <taxon>Alysiella</taxon>
    </lineage>
</organism>
<feature type="active site" description="Proton donor" evidence="8">
    <location>
        <position position="52"/>
    </location>
</feature>
<accession>A0A376BMH3</accession>
<dbReference type="AlphaFoldDB" id="A0A376BMH3"/>
<evidence type="ECO:0000256" key="2">
    <source>
        <dbReference type="ARBA" id="ARBA00011738"/>
    </source>
</evidence>
<evidence type="ECO:0000259" key="9">
    <source>
        <dbReference type="PROSITE" id="PS51747"/>
    </source>
</evidence>
<dbReference type="HAMAP" id="MF_00972">
    <property type="entry name" value="tRNA_aden_deaminase"/>
    <property type="match status" value="1"/>
</dbReference>
<dbReference type="NCBIfam" id="NF008113">
    <property type="entry name" value="PRK10860.1"/>
    <property type="match status" value="1"/>
</dbReference>
<dbReference type="CDD" id="cd01285">
    <property type="entry name" value="nucleoside_deaminase"/>
    <property type="match status" value="1"/>
</dbReference>
<evidence type="ECO:0000313" key="11">
    <source>
        <dbReference type="Proteomes" id="UP000254209"/>
    </source>
</evidence>
<evidence type="ECO:0000256" key="5">
    <source>
        <dbReference type="ARBA" id="ARBA00022801"/>
    </source>
</evidence>
<comment type="function">
    <text evidence="8">Catalyzes the deamination of adenosine to inosine at the wobble position 34 of tRNA(Arg2).</text>
</comment>
<dbReference type="STRING" id="1120980.GCA_000745955_01003"/>
<feature type="binding site" evidence="8">
    <location>
        <position position="50"/>
    </location>
    <ligand>
        <name>Zn(2+)</name>
        <dbReference type="ChEBI" id="CHEBI:29105"/>
        <note>catalytic</note>
    </ligand>
</feature>
<evidence type="ECO:0000256" key="7">
    <source>
        <dbReference type="ARBA" id="ARBA00048045"/>
    </source>
</evidence>
<evidence type="ECO:0000256" key="8">
    <source>
        <dbReference type="HAMAP-Rule" id="MF_00972"/>
    </source>
</evidence>
<dbReference type="PANTHER" id="PTHR11079:SF202">
    <property type="entry name" value="TRNA-SPECIFIC ADENOSINE DEAMINASE"/>
    <property type="match status" value="1"/>
</dbReference>
<dbReference type="InterPro" id="IPR002125">
    <property type="entry name" value="CMP_dCMP_dom"/>
</dbReference>
<dbReference type="InterPro" id="IPR016193">
    <property type="entry name" value="Cytidine_deaminase-like"/>
</dbReference>
<dbReference type="PROSITE" id="PS00903">
    <property type="entry name" value="CYT_DCMP_DEAMINASES_1"/>
    <property type="match status" value="1"/>
</dbReference>
<proteinExistence type="inferred from homology"/>
<dbReference type="EC" id="3.5.4.33" evidence="8"/>
<evidence type="ECO:0000256" key="3">
    <source>
        <dbReference type="ARBA" id="ARBA00022694"/>
    </source>
</evidence>
<dbReference type="PANTHER" id="PTHR11079">
    <property type="entry name" value="CYTOSINE DEAMINASE FAMILY MEMBER"/>
    <property type="match status" value="1"/>
</dbReference>
<keyword evidence="11" id="KW-1185">Reference proteome</keyword>
<comment type="cofactor">
    <cofactor evidence="8">
        <name>Zn(2+)</name>
        <dbReference type="ChEBI" id="CHEBI:29105"/>
    </cofactor>
    <text evidence="8">Binds 1 zinc ion per subunit.</text>
</comment>
<sequence length="146" mass="15987">MTHFMRLALQQAVQAAELGEIPVGALVVHQGKVIAQAHNQCVSHHNVSHHAEILALAQAGQVQQNYRLNDCDLYVTLEPCTMCASAILQARIRRLIFAAPEPKTGAAGSVLNLFAMKNWNAHTAVLGGVLAQESRQLLQNFFQARR</sequence>
<keyword evidence="3 8" id="KW-0819">tRNA processing</keyword>
<feature type="domain" description="CMP/dCMP-type deaminase" evidence="9">
    <location>
        <begin position="1"/>
        <end position="111"/>
    </location>
</feature>
<dbReference type="EMBL" id="UFSO01000002">
    <property type="protein sequence ID" value="SSY70880.1"/>
    <property type="molecule type" value="Genomic_DNA"/>
</dbReference>
<dbReference type="Proteomes" id="UP000254209">
    <property type="component" value="Unassembled WGS sequence"/>
</dbReference>